<dbReference type="SUPFAM" id="SSF55785">
    <property type="entry name" value="PYP-like sensor domain (PAS domain)"/>
    <property type="match status" value="1"/>
</dbReference>
<dbReference type="PROSITE" id="PS50887">
    <property type="entry name" value="GGDEF"/>
    <property type="match status" value="2"/>
</dbReference>
<reference evidence="6 7" key="1">
    <citation type="submission" date="2020-10" db="EMBL/GenBank/DDBJ databases">
        <authorList>
            <person name="Peeters C."/>
        </authorList>
    </citation>
    <scope>NUCLEOTIDE SEQUENCE [LARGE SCALE GENOMIC DNA]</scope>
    <source>
        <strain evidence="6 7">LMG 28140</strain>
    </source>
</reference>
<evidence type="ECO:0000256" key="1">
    <source>
        <dbReference type="SAM" id="MobiDB-lite"/>
    </source>
</evidence>
<dbReference type="Gene3D" id="3.30.70.270">
    <property type="match status" value="2"/>
</dbReference>
<dbReference type="PROSITE" id="PS50112">
    <property type="entry name" value="PAS"/>
    <property type="match status" value="1"/>
</dbReference>
<keyword evidence="2" id="KW-1133">Transmembrane helix</keyword>
<feature type="domain" description="PAS" evidence="3">
    <location>
        <begin position="582"/>
        <end position="630"/>
    </location>
</feature>
<evidence type="ECO:0000256" key="2">
    <source>
        <dbReference type="SAM" id="Phobius"/>
    </source>
</evidence>
<dbReference type="InterPro" id="IPR035919">
    <property type="entry name" value="EAL_sf"/>
</dbReference>
<dbReference type="InterPro" id="IPR052155">
    <property type="entry name" value="Biofilm_reg_signaling"/>
</dbReference>
<feature type="transmembrane region" description="Helical" evidence="2">
    <location>
        <begin position="56"/>
        <end position="77"/>
    </location>
</feature>
<dbReference type="SMART" id="SM00267">
    <property type="entry name" value="GGDEF"/>
    <property type="match status" value="2"/>
</dbReference>
<dbReference type="NCBIfam" id="TIGR00254">
    <property type="entry name" value="GGDEF"/>
    <property type="match status" value="2"/>
</dbReference>
<dbReference type="InterPro" id="IPR029787">
    <property type="entry name" value="Nucleotide_cyclase"/>
</dbReference>
<dbReference type="SMART" id="SM00052">
    <property type="entry name" value="EAL"/>
    <property type="match status" value="1"/>
</dbReference>
<dbReference type="PROSITE" id="PS51257">
    <property type="entry name" value="PROKAR_LIPOPROTEIN"/>
    <property type="match status" value="1"/>
</dbReference>
<name>A0ABN7ID64_9BURK</name>
<dbReference type="CDD" id="cd00130">
    <property type="entry name" value="PAS"/>
    <property type="match status" value="1"/>
</dbReference>
<evidence type="ECO:0000259" key="3">
    <source>
        <dbReference type="PROSITE" id="PS50112"/>
    </source>
</evidence>
<keyword evidence="2" id="KW-0812">Transmembrane</keyword>
<dbReference type="InterPro" id="IPR000014">
    <property type="entry name" value="PAS"/>
</dbReference>
<dbReference type="Proteomes" id="UP000598032">
    <property type="component" value="Unassembled WGS sequence"/>
</dbReference>
<dbReference type="Pfam" id="PF00989">
    <property type="entry name" value="PAS"/>
    <property type="match status" value="1"/>
</dbReference>
<evidence type="ECO:0000259" key="5">
    <source>
        <dbReference type="PROSITE" id="PS50887"/>
    </source>
</evidence>
<evidence type="ECO:0000313" key="7">
    <source>
        <dbReference type="Proteomes" id="UP000598032"/>
    </source>
</evidence>
<feature type="region of interest" description="Disordered" evidence="1">
    <location>
        <begin position="651"/>
        <end position="672"/>
    </location>
</feature>
<dbReference type="CDD" id="cd01948">
    <property type="entry name" value="EAL"/>
    <property type="match status" value="1"/>
</dbReference>
<sequence length="877" mass="97718">MRPFPFPRARLVIGLATTVLATVFALSCFWEIKLEAWTMHALSLVYEPSFETAERWRFILTSTSFAGIALIVPAMWLSRLLRNEQESCIALRHEKALSESLARHDAMTGFFNRRVFNDRLAAILKADRKEIAVFLINLDRFKLINDSYGHAIGDKVLCEIAERLTGFPDRSTSSLARFGGDEFAMIVSDADKDSLASLAAGILREICTPLVSLEGAASISATIGISIAHVDAILPDALLHCADHAMCRGKSAGRATFRFYDPGYESEQQVAKQLEFELTCAVEQDQIEPFFQPFVNLPDEEVVGFEILARWPHPQRGMQMPSTFIPILDRLGMIPCMTFSLLRKSIEYAKLWPQDLMLAINVTASMLEDAGFADRLHDALVQHGFSPCRLEVEITEQALVTNIAAVSESLSKLRARGISIALDDFGTGYSGIYHLTQLAIDKIKIDRSFLDLGVRGHDKVVSAVLGLANSFRIKAVAEGVEQQDTAHWLSSQRCDFAQGYLFGKPMSADQVSAYLRERRRGEGPARSRSAEQCHGFGEAKQGRHLLLEPIRNTITEFSGRDISVTGCGRAAKSGLSLEPEVHASRYRALIDLAYDAIVTMDDQHNITLFNRAAENLFGYSAAEVLGRPIVTLLPEKFRANHPHKVRQFADSYDPSARQATPPRMDESNSVYGRHRDGSVMPVEISVSKIDLNGRIEFMAAVRDISDRARLMELLKKEATTDALTGLPNRRGFVQFLEKVLCTGDDLAVFVLDIDFFKKINDQHGHDAGDEVLRVLANVGASMTDGPSLCARWGGEEFVAALPRADADLAHRIADDLRQRYERQDFEHMWRHQPIRFTVSIGVVTREAGEVDVDALMKRADRALYRAKKSGRNRVEVG</sequence>
<feature type="domain" description="GGDEF" evidence="5">
    <location>
        <begin position="744"/>
        <end position="877"/>
    </location>
</feature>
<dbReference type="PROSITE" id="PS50883">
    <property type="entry name" value="EAL"/>
    <property type="match status" value="1"/>
</dbReference>
<proteinExistence type="predicted"/>
<dbReference type="InterPro" id="IPR043128">
    <property type="entry name" value="Rev_trsase/Diguanyl_cyclase"/>
</dbReference>
<dbReference type="Gene3D" id="3.30.450.20">
    <property type="entry name" value="PAS domain"/>
    <property type="match status" value="1"/>
</dbReference>
<dbReference type="SUPFAM" id="SSF141868">
    <property type="entry name" value="EAL domain-like"/>
    <property type="match status" value="1"/>
</dbReference>
<dbReference type="PANTHER" id="PTHR44757">
    <property type="entry name" value="DIGUANYLATE CYCLASE DGCP"/>
    <property type="match status" value="1"/>
</dbReference>
<dbReference type="InterPro" id="IPR000160">
    <property type="entry name" value="GGDEF_dom"/>
</dbReference>
<keyword evidence="7" id="KW-1185">Reference proteome</keyword>
<evidence type="ECO:0008006" key="8">
    <source>
        <dbReference type="Google" id="ProtNLM"/>
    </source>
</evidence>
<dbReference type="InterPro" id="IPR001633">
    <property type="entry name" value="EAL_dom"/>
</dbReference>
<dbReference type="PANTHER" id="PTHR44757:SF2">
    <property type="entry name" value="BIOFILM ARCHITECTURE MAINTENANCE PROTEIN MBAA"/>
    <property type="match status" value="1"/>
</dbReference>
<keyword evidence="2" id="KW-0472">Membrane</keyword>
<accession>A0ABN7ID64</accession>
<dbReference type="SUPFAM" id="SSF55073">
    <property type="entry name" value="Nucleotide cyclase"/>
    <property type="match status" value="2"/>
</dbReference>
<dbReference type="Gene3D" id="3.20.20.450">
    <property type="entry name" value="EAL domain"/>
    <property type="match status" value="1"/>
</dbReference>
<dbReference type="CDD" id="cd01949">
    <property type="entry name" value="GGDEF"/>
    <property type="match status" value="2"/>
</dbReference>
<evidence type="ECO:0000313" key="6">
    <source>
        <dbReference type="EMBL" id="CAD6559496.1"/>
    </source>
</evidence>
<dbReference type="Pfam" id="PF00563">
    <property type="entry name" value="EAL"/>
    <property type="match status" value="1"/>
</dbReference>
<dbReference type="Pfam" id="PF00990">
    <property type="entry name" value="GGDEF"/>
    <property type="match status" value="2"/>
</dbReference>
<dbReference type="NCBIfam" id="TIGR00229">
    <property type="entry name" value="sensory_box"/>
    <property type="match status" value="1"/>
</dbReference>
<dbReference type="InterPro" id="IPR013767">
    <property type="entry name" value="PAS_fold"/>
</dbReference>
<dbReference type="SMART" id="SM00091">
    <property type="entry name" value="PAS"/>
    <property type="match status" value="1"/>
</dbReference>
<evidence type="ECO:0000259" key="4">
    <source>
        <dbReference type="PROSITE" id="PS50883"/>
    </source>
</evidence>
<organism evidence="6 7">
    <name type="scientific">Paraburkholderia metrosideri</name>
    <dbReference type="NCBI Taxonomy" id="580937"/>
    <lineage>
        <taxon>Bacteria</taxon>
        <taxon>Pseudomonadati</taxon>
        <taxon>Pseudomonadota</taxon>
        <taxon>Betaproteobacteria</taxon>
        <taxon>Burkholderiales</taxon>
        <taxon>Burkholderiaceae</taxon>
        <taxon>Paraburkholderia</taxon>
    </lineage>
</organism>
<gene>
    <name evidence="6" type="ORF">LMG28140_06642</name>
</gene>
<dbReference type="InterPro" id="IPR035965">
    <property type="entry name" value="PAS-like_dom_sf"/>
</dbReference>
<feature type="domain" description="GGDEF" evidence="5">
    <location>
        <begin position="129"/>
        <end position="262"/>
    </location>
</feature>
<comment type="caution">
    <text evidence="6">The sequence shown here is derived from an EMBL/GenBank/DDBJ whole genome shotgun (WGS) entry which is preliminary data.</text>
</comment>
<protein>
    <recommendedName>
        <fullName evidence="8">Diguanylate cyclase</fullName>
    </recommendedName>
</protein>
<feature type="domain" description="EAL" evidence="4">
    <location>
        <begin position="271"/>
        <end position="519"/>
    </location>
</feature>
<dbReference type="EMBL" id="CAJHCP010000025">
    <property type="protein sequence ID" value="CAD6559496.1"/>
    <property type="molecule type" value="Genomic_DNA"/>
</dbReference>